<dbReference type="InterPro" id="IPR032710">
    <property type="entry name" value="NTF2-like_dom_sf"/>
</dbReference>
<accession>A0A5B0WZC8</accession>
<dbReference type="CDD" id="cd00531">
    <property type="entry name" value="NTF2_like"/>
    <property type="match status" value="1"/>
</dbReference>
<comment type="caution">
    <text evidence="2">The sequence shown here is derived from an EMBL/GenBank/DDBJ whole genome shotgun (WGS) entry which is preliminary data.</text>
</comment>
<dbReference type="SUPFAM" id="SSF54427">
    <property type="entry name" value="NTF2-like"/>
    <property type="match status" value="1"/>
</dbReference>
<dbReference type="InterPro" id="IPR037401">
    <property type="entry name" value="SnoaL-like"/>
</dbReference>
<dbReference type="Proteomes" id="UP000323708">
    <property type="component" value="Unassembled WGS sequence"/>
</dbReference>
<dbReference type="EMBL" id="VTUX01000003">
    <property type="protein sequence ID" value="KAA1192366.1"/>
    <property type="molecule type" value="Genomic_DNA"/>
</dbReference>
<dbReference type="Pfam" id="PF13577">
    <property type="entry name" value="SnoaL_4"/>
    <property type="match status" value="1"/>
</dbReference>
<evidence type="ECO:0000259" key="1">
    <source>
        <dbReference type="Pfam" id="PF13577"/>
    </source>
</evidence>
<dbReference type="RefSeq" id="WP_149610658.1">
    <property type="nucleotide sequence ID" value="NZ_VTUX01000003.1"/>
</dbReference>
<gene>
    <name evidence="2" type="ORF">F0M18_06730</name>
</gene>
<name>A0A5B0WZC8_9GAMM</name>
<dbReference type="AlphaFoldDB" id="A0A5B0WZC8"/>
<evidence type="ECO:0000313" key="2">
    <source>
        <dbReference type="EMBL" id="KAA1192366.1"/>
    </source>
</evidence>
<dbReference type="Gene3D" id="3.10.450.50">
    <property type="match status" value="1"/>
</dbReference>
<reference evidence="2 3" key="1">
    <citation type="submission" date="2019-09" db="EMBL/GenBank/DDBJ databases">
        <authorList>
            <person name="Chen X.-Y."/>
        </authorList>
    </citation>
    <scope>NUCLEOTIDE SEQUENCE [LARGE SCALE GENOMIC DNA]</scope>
    <source>
        <strain evidence="2 3">NY5</strain>
    </source>
</reference>
<feature type="domain" description="SnoaL-like" evidence="1">
    <location>
        <begin position="5"/>
        <end position="131"/>
    </location>
</feature>
<evidence type="ECO:0000313" key="3">
    <source>
        <dbReference type="Proteomes" id="UP000323708"/>
    </source>
</evidence>
<protein>
    <submittedName>
        <fullName evidence="2">Nuclear transport factor 2 family protein</fullName>
    </submittedName>
</protein>
<keyword evidence="3" id="KW-1185">Reference proteome</keyword>
<proteinExistence type="predicted"/>
<organism evidence="2 3">
    <name type="scientific">Pseudohalioglobus sediminis</name>
    <dbReference type="NCBI Taxonomy" id="2606449"/>
    <lineage>
        <taxon>Bacteria</taxon>
        <taxon>Pseudomonadati</taxon>
        <taxon>Pseudomonadota</taxon>
        <taxon>Gammaproteobacteria</taxon>
        <taxon>Cellvibrionales</taxon>
        <taxon>Halieaceae</taxon>
        <taxon>Pseudohalioglobus</taxon>
    </lineage>
</organism>
<sequence length="139" mass="15262">MKLGVEAKLEIHELLSRASYAYDSRDLAMLESCFAEDASLTMRIAGGDLAGPFAGRKAIMELMSGSMAAQTDVRRHVVSNIFFEDSEEGVRVNSFLTLIATEDASTSLLTTGVYQDTVARDEAGDWHLLARHIELDNAY</sequence>